<dbReference type="Proteomes" id="UP000887563">
    <property type="component" value="Unplaced"/>
</dbReference>
<proteinExistence type="predicted"/>
<dbReference type="GO" id="GO:0006897">
    <property type="term" value="P:endocytosis"/>
    <property type="evidence" value="ECO:0007669"/>
    <property type="project" value="TreeGrafter"/>
</dbReference>
<dbReference type="AlphaFoldDB" id="A0A914MAK5"/>
<keyword evidence="1" id="KW-1185">Reference proteome</keyword>
<name>A0A914MAK5_MELIC</name>
<dbReference type="WBParaSite" id="Minc3s01541g24575">
    <property type="protein sequence ID" value="Minc3s01541g24575"/>
    <property type="gene ID" value="Minc3s01541g24575"/>
</dbReference>
<dbReference type="GO" id="GO:0030659">
    <property type="term" value="C:cytoplasmic vesicle membrane"/>
    <property type="evidence" value="ECO:0007669"/>
    <property type="project" value="TreeGrafter"/>
</dbReference>
<dbReference type="InterPro" id="IPR051697">
    <property type="entry name" value="Patched_domain-protein"/>
</dbReference>
<accession>A0A914MAK5</accession>
<sequence length="151" mass="17517">ALTQFEINLTTKKLFPPDSPLLEIENYREEKVLPFYTQAQIFIENPGDLTNKKRRKHLDNLIDEMEHLPNAYPAESSFYFVRAFEAFEKSLSEGDGGEFIDDNSNLTTTTAISATPKTQNFDLTDLENFLLWPENTHWKGLINYHTDNLKK</sequence>
<evidence type="ECO:0000313" key="2">
    <source>
        <dbReference type="WBParaSite" id="Minc3s01541g24575"/>
    </source>
</evidence>
<dbReference type="GO" id="GO:0018996">
    <property type="term" value="P:molting cycle, collagen and cuticulin-based cuticle"/>
    <property type="evidence" value="ECO:0007669"/>
    <property type="project" value="TreeGrafter"/>
</dbReference>
<protein>
    <submittedName>
        <fullName evidence="2">Uncharacterized protein</fullName>
    </submittedName>
</protein>
<evidence type="ECO:0000313" key="1">
    <source>
        <dbReference type="Proteomes" id="UP000887563"/>
    </source>
</evidence>
<dbReference type="GO" id="GO:0005886">
    <property type="term" value="C:plasma membrane"/>
    <property type="evidence" value="ECO:0007669"/>
    <property type="project" value="TreeGrafter"/>
</dbReference>
<dbReference type="PANTHER" id="PTHR10796">
    <property type="entry name" value="PATCHED-RELATED"/>
    <property type="match status" value="1"/>
</dbReference>
<reference evidence="2" key="1">
    <citation type="submission" date="2022-11" db="UniProtKB">
        <authorList>
            <consortium name="WormBaseParasite"/>
        </authorList>
    </citation>
    <scope>IDENTIFICATION</scope>
</reference>
<organism evidence="1 2">
    <name type="scientific">Meloidogyne incognita</name>
    <name type="common">Southern root-knot nematode worm</name>
    <name type="synonym">Oxyuris incognita</name>
    <dbReference type="NCBI Taxonomy" id="6306"/>
    <lineage>
        <taxon>Eukaryota</taxon>
        <taxon>Metazoa</taxon>
        <taxon>Ecdysozoa</taxon>
        <taxon>Nematoda</taxon>
        <taxon>Chromadorea</taxon>
        <taxon>Rhabditida</taxon>
        <taxon>Tylenchina</taxon>
        <taxon>Tylenchomorpha</taxon>
        <taxon>Tylenchoidea</taxon>
        <taxon>Meloidogynidae</taxon>
        <taxon>Meloidogyninae</taxon>
        <taxon>Meloidogyne</taxon>
        <taxon>Meloidogyne incognita group</taxon>
    </lineage>
</organism>
<dbReference type="PANTHER" id="PTHR10796:SF88">
    <property type="entry name" value="SSD DOMAIN-CONTAINING PROTEIN"/>
    <property type="match status" value="1"/>
</dbReference>